<name>A0AAV9B578_ACOGR</name>
<dbReference type="SUPFAM" id="SSF48239">
    <property type="entry name" value="Terpenoid cyclases/Protein prenyltransferases"/>
    <property type="match status" value="1"/>
</dbReference>
<feature type="domain" description="Terpene synthase N-terminal" evidence="4">
    <location>
        <begin position="5"/>
        <end position="163"/>
    </location>
</feature>
<dbReference type="PANTHER" id="PTHR31225:SF252">
    <property type="entry name" value="TERPENE SYNTHASE 12-RELATED"/>
    <property type="match status" value="1"/>
</dbReference>
<evidence type="ECO:0000256" key="1">
    <source>
        <dbReference type="ARBA" id="ARBA00001946"/>
    </source>
</evidence>
<reference evidence="6" key="2">
    <citation type="submission" date="2023-06" db="EMBL/GenBank/DDBJ databases">
        <authorList>
            <person name="Ma L."/>
            <person name="Liu K.-W."/>
            <person name="Li Z."/>
            <person name="Hsiao Y.-Y."/>
            <person name="Qi Y."/>
            <person name="Fu T."/>
            <person name="Tang G."/>
            <person name="Zhang D."/>
            <person name="Sun W.-H."/>
            <person name="Liu D.-K."/>
            <person name="Li Y."/>
            <person name="Chen G.-Z."/>
            <person name="Liu X.-D."/>
            <person name="Liao X.-Y."/>
            <person name="Jiang Y.-T."/>
            <person name="Yu X."/>
            <person name="Hao Y."/>
            <person name="Huang J."/>
            <person name="Zhao X.-W."/>
            <person name="Ke S."/>
            <person name="Chen Y.-Y."/>
            <person name="Wu W.-L."/>
            <person name="Hsu J.-L."/>
            <person name="Lin Y.-F."/>
            <person name="Huang M.-D."/>
            <person name="Li C.-Y."/>
            <person name="Huang L."/>
            <person name="Wang Z.-W."/>
            <person name="Zhao X."/>
            <person name="Zhong W.-Y."/>
            <person name="Peng D.-H."/>
            <person name="Ahmad S."/>
            <person name="Lan S."/>
            <person name="Zhang J.-S."/>
            <person name="Tsai W.-C."/>
            <person name="Van De Peer Y."/>
            <person name="Liu Z.-J."/>
        </authorList>
    </citation>
    <scope>NUCLEOTIDE SEQUENCE</scope>
    <source>
        <strain evidence="6">SCP</strain>
        <tissue evidence="6">Leaves</tissue>
    </source>
</reference>
<evidence type="ECO:0000259" key="4">
    <source>
        <dbReference type="Pfam" id="PF01397"/>
    </source>
</evidence>
<comment type="caution">
    <text evidence="6">The sequence shown here is derived from an EMBL/GenBank/DDBJ whole genome shotgun (WGS) entry which is preliminary data.</text>
</comment>
<comment type="cofactor">
    <cofactor evidence="1">
        <name>Mg(2+)</name>
        <dbReference type="ChEBI" id="CHEBI:18420"/>
    </cofactor>
</comment>
<gene>
    <name evidence="6" type="ORF">QJS04_geneDACA005839</name>
</gene>
<accession>A0AAV9B578</accession>
<dbReference type="SUPFAM" id="SSF48576">
    <property type="entry name" value="Terpenoid synthases"/>
    <property type="match status" value="1"/>
</dbReference>
<evidence type="ECO:0000259" key="5">
    <source>
        <dbReference type="Pfam" id="PF03936"/>
    </source>
</evidence>
<keyword evidence="7" id="KW-1185">Reference proteome</keyword>
<dbReference type="Gene3D" id="1.10.600.10">
    <property type="entry name" value="Farnesyl Diphosphate Synthase"/>
    <property type="match status" value="2"/>
</dbReference>
<dbReference type="InterPro" id="IPR005630">
    <property type="entry name" value="Terpene_synthase_metal-bd"/>
</dbReference>
<dbReference type="InterPro" id="IPR008930">
    <property type="entry name" value="Terpenoid_cyclase/PrenylTrfase"/>
</dbReference>
<sequence length="474" mass="55294">MQGDIYISRAENLKEDVRKLFDTTVDPLERLELIDTLQHLGIAYHFDKEIRESLLSMSNNKDGVLLKRDIHATSLLFMLLRGHGFEISQEVFHRFNGTTGEFMENNCDDIKGMLSLYEASYLGFRGEKTLDEARAFTTNYLKNYLKQGEIIKPTLKEQVVHSLELPRHWRVRRFESYWYIDIYERQGDVNPALLELAKVDFNLVQSMHHTNIQNMSRWWMDLGLAEQLKYTRDRVMETFFVTMGCLYQPRFSSFRERITKVNSMLTTVDDTYDVYGSMDELILLTDAVNRWADLCNSYLLEAKWYHSGYTPTFDEYLDNAWISVSAPVTLIHTYFYVIEEITDEALDGLLNYNGVIRWSSLIVRLTNDLAGFFDKTELEKGDIPKAIQCYTLEKGVTEEVAIEHIRGLINEAWRKINEECVAKSLFPREFIDACMNTTRMSHSIYQYGDGYSSPEKHETTNQILFSLIKPIPLA</sequence>
<dbReference type="Proteomes" id="UP001179952">
    <property type="component" value="Unassembled WGS sequence"/>
</dbReference>
<evidence type="ECO:0000313" key="7">
    <source>
        <dbReference type="Proteomes" id="UP001179952"/>
    </source>
</evidence>
<dbReference type="CDD" id="cd00684">
    <property type="entry name" value="Terpene_cyclase_plant_C1"/>
    <property type="match status" value="1"/>
</dbReference>
<dbReference type="GO" id="GO:0010333">
    <property type="term" value="F:terpene synthase activity"/>
    <property type="evidence" value="ECO:0007669"/>
    <property type="project" value="InterPro"/>
</dbReference>
<dbReference type="GO" id="GO:0000287">
    <property type="term" value="F:magnesium ion binding"/>
    <property type="evidence" value="ECO:0007669"/>
    <property type="project" value="InterPro"/>
</dbReference>
<dbReference type="PANTHER" id="PTHR31225">
    <property type="entry name" value="OS04G0344100 PROTEIN-RELATED"/>
    <property type="match status" value="1"/>
</dbReference>
<evidence type="ECO:0000256" key="3">
    <source>
        <dbReference type="ARBA" id="ARBA00022842"/>
    </source>
</evidence>
<dbReference type="InterPro" id="IPR050148">
    <property type="entry name" value="Terpene_synthase-like"/>
</dbReference>
<dbReference type="GO" id="GO:0016102">
    <property type="term" value="P:diterpenoid biosynthetic process"/>
    <property type="evidence" value="ECO:0007669"/>
    <property type="project" value="InterPro"/>
</dbReference>
<dbReference type="FunFam" id="1.50.10.130:FF:000001">
    <property type="entry name" value="Isoprene synthase, chloroplastic"/>
    <property type="match status" value="1"/>
</dbReference>
<keyword evidence="3" id="KW-0460">Magnesium</keyword>
<reference evidence="6" key="1">
    <citation type="journal article" date="2023" name="Nat. Commun.">
        <title>Diploid and tetraploid genomes of Acorus and the evolution of monocots.</title>
        <authorList>
            <person name="Ma L."/>
            <person name="Liu K.W."/>
            <person name="Li Z."/>
            <person name="Hsiao Y.Y."/>
            <person name="Qi Y."/>
            <person name="Fu T."/>
            <person name="Tang G.D."/>
            <person name="Zhang D."/>
            <person name="Sun W.H."/>
            <person name="Liu D.K."/>
            <person name="Li Y."/>
            <person name="Chen G.Z."/>
            <person name="Liu X.D."/>
            <person name="Liao X.Y."/>
            <person name="Jiang Y.T."/>
            <person name="Yu X."/>
            <person name="Hao Y."/>
            <person name="Huang J."/>
            <person name="Zhao X.W."/>
            <person name="Ke S."/>
            <person name="Chen Y.Y."/>
            <person name="Wu W.L."/>
            <person name="Hsu J.L."/>
            <person name="Lin Y.F."/>
            <person name="Huang M.D."/>
            <person name="Li C.Y."/>
            <person name="Huang L."/>
            <person name="Wang Z.W."/>
            <person name="Zhao X."/>
            <person name="Zhong W.Y."/>
            <person name="Peng D.H."/>
            <person name="Ahmad S."/>
            <person name="Lan S."/>
            <person name="Zhang J.S."/>
            <person name="Tsai W.C."/>
            <person name="Van de Peer Y."/>
            <person name="Liu Z.J."/>
        </authorList>
    </citation>
    <scope>NUCLEOTIDE SEQUENCE</scope>
    <source>
        <strain evidence="6">SCP</strain>
    </source>
</reference>
<feature type="domain" description="Terpene synthase metal-binding" evidence="5">
    <location>
        <begin position="291"/>
        <end position="415"/>
    </location>
</feature>
<keyword evidence="2" id="KW-0479">Metal-binding</keyword>
<dbReference type="InterPro" id="IPR044814">
    <property type="entry name" value="Terpene_cyclase_plant_C1"/>
</dbReference>
<dbReference type="EMBL" id="JAUJYN010000005">
    <property type="protein sequence ID" value="KAK1271553.1"/>
    <property type="molecule type" value="Genomic_DNA"/>
</dbReference>
<proteinExistence type="predicted"/>
<dbReference type="Pfam" id="PF03936">
    <property type="entry name" value="Terpene_synth_C"/>
    <property type="match status" value="1"/>
</dbReference>
<dbReference type="InterPro" id="IPR008949">
    <property type="entry name" value="Isoprenoid_synthase_dom_sf"/>
</dbReference>
<dbReference type="InterPro" id="IPR036965">
    <property type="entry name" value="Terpene_synth_N_sf"/>
</dbReference>
<protein>
    <submittedName>
        <fullName evidence="6">Uncharacterized protein</fullName>
    </submittedName>
</protein>
<evidence type="ECO:0000313" key="6">
    <source>
        <dbReference type="EMBL" id="KAK1271553.1"/>
    </source>
</evidence>
<dbReference type="AlphaFoldDB" id="A0AAV9B578"/>
<organism evidence="6 7">
    <name type="scientific">Acorus gramineus</name>
    <name type="common">Dwarf sweet flag</name>
    <dbReference type="NCBI Taxonomy" id="55184"/>
    <lineage>
        <taxon>Eukaryota</taxon>
        <taxon>Viridiplantae</taxon>
        <taxon>Streptophyta</taxon>
        <taxon>Embryophyta</taxon>
        <taxon>Tracheophyta</taxon>
        <taxon>Spermatophyta</taxon>
        <taxon>Magnoliopsida</taxon>
        <taxon>Liliopsida</taxon>
        <taxon>Acoraceae</taxon>
        <taxon>Acorus</taxon>
    </lineage>
</organism>
<dbReference type="Pfam" id="PF01397">
    <property type="entry name" value="Terpene_synth"/>
    <property type="match status" value="1"/>
</dbReference>
<evidence type="ECO:0000256" key="2">
    <source>
        <dbReference type="ARBA" id="ARBA00022723"/>
    </source>
</evidence>
<dbReference type="InterPro" id="IPR001906">
    <property type="entry name" value="Terpene_synth_N"/>
</dbReference>
<dbReference type="Gene3D" id="1.50.10.130">
    <property type="entry name" value="Terpene synthase, N-terminal domain"/>
    <property type="match status" value="1"/>
</dbReference>